<sequence length="72" mass="8405">MNVLTFDDRNYQNELSETSITVPDWYVVFDHFMYFTCSSILSMTHSTQPNVITTVNVVCQLSRNFCSIVPFR</sequence>
<proteinExistence type="predicted"/>
<reference evidence="1" key="1">
    <citation type="journal article" date="2020" name="Nature">
        <title>Giant virus diversity and host interactions through global metagenomics.</title>
        <authorList>
            <person name="Schulz F."/>
            <person name="Roux S."/>
            <person name="Paez-Espino D."/>
            <person name="Jungbluth S."/>
            <person name="Walsh D.A."/>
            <person name="Denef V.J."/>
            <person name="McMahon K.D."/>
            <person name="Konstantinidis K.T."/>
            <person name="Eloe-Fadrosh E.A."/>
            <person name="Kyrpides N.C."/>
            <person name="Woyke T."/>
        </authorList>
    </citation>
    <scope>NUCLEOTIDE SEQUENCE</scope>
    <source>
        <strain evidence="1">GVMAG-S-1029409-49</strain>
    </source>
</reference>
<name>A0A6C0LZP0_9ZZZZ</name>
<dbReference type="AlphaFoldDB" id="A0A6C0LZP0"/>
<evidence type="ECO:0000313" key="1">
    <source>
        <dbReference type="EMBL" id="QHU35498.1"/>
    </source>
</evidence>
<protein>
    <submittedName>
        <fullName evidence="1">Uncharacterized protein</fullName>
    </submittedName>
</protein>
<organism evidence="1">
    <name type="scientific">viral metagenome</name>
    <dbReference type="NCBI Taxonomy" id="1070528"/>
    <lineage>
        <taxon>unclassified sequences</taxon>
        <taxon>metagenomes</taxon>
        <taxon>organismal metagenomes</taxon>
    </lineage>
</organism>
<dbReference type="EMBL" id="MN740609">
    <property type="protein sequence ID" value="QHU35498.1"/>
    <property type="molecule type" value="Genomic_DNA"/>
</dbReference>
<accession>A0A6C0LZP0</accession>